<dbReference type="InterPro" id="IPR036890">
    <property type="entry name" value="HATPase_C_sf"/>
</dbReference>
<dbReference type="SUPFAM" id="SSF49785">
    <property type="entry name" value="Galactose-binding domain-like"/>
    <property type="match status" value="1"/>
</dbReference>
<dbReference type="InterPro" id="IPR036097">
    <property type="entry name" value="HisK_dim/P_sf"/>
</dbReference>
<organism evidence="13 14">
    <name type="scientific">Cohnella hashimotonis</name>
    <dbReference type="NCBI Taxonomy" id="2826895"/>
    <lineage>
        <taxon>Bacteria</taxon>
        <taxon>Bacillati</taxon>
        <taxon>Bacillota</taxon>
        <taxon>Bacilli</taxon>
        <taxon>Bacillales</taxon>
        <taxon>Paenibacillaceae</taxon>
        <taxon>Cohnella</taxon>
    </lineage>
</organism>
<evidence type="ECO:0000259" key="11">
    <source>
        <dbReference type="PROSITE" id="PS50109"/>
    </source>
</evidence>
<keyword evidence="5" id="KW-0547">Nucleotide-binding</keyword>
<dbReference type="GO" id="GO:0005524">
    <property type="term" value="F:ATP binding"/>
    <property type="evidence" value="ECO:0007669"/>
    <property type="project" value="UniProtKB-KW"/>
</dbReference>
<dbReference type="Gene3D" id="1.10.287.130">
    <property type="match status" value="1"/>
</dbReference>
<evidence type="ECO:0000256" key="1">
    <source>
        <dbReference type="ARBA" id="ARBA00000085"/>
    </source>
</evidence>
<dbReference type="InterPro" id="IPR001789">
    <property type="entry name" value="Sig_transdc_resp-reg_receiver"/>
</dbReference>
<dbReference type="PANTHER" id="PTHR43047">
    <property type="entry name" value="TWO-COMPONENT HISTIDINE PROTEIN KINASE"/>
    <property type="match status" value="1"/>
</dbReference>
<dbReference type="InterPro" id="IPR003594">
    <property type="entry name" value="HATPase_dom"/>
</dbReference>
<evidence type="ECO:0000256" key="6">
    <source>
        <dbReference type="ARBA" id="ARBA00022777"/>
    </source>
</evidence>
<feature type="transmembrane region" description="Helical" evidence="10">
    <location>
        <begin position="304"/>
        <end position="322"/>
    </location>
</feature>
<dbReference type="Gene3D" id="3.30.565.10">
    <property type="entry name" value="Histidine kinase-like ATPase, C-terminal domain"/>
    <property type="match status" value="2"/>
</dbReference>
<dbReference type="CDD" id="cd17574">
    <property type="entry name" value="REC_OmpR"/>
    <property type="match status" value="1"/>
</dbReference>
<keyword evidence="14" id="KW-1185">Reference proteome</keyword>
<dbReference type="InterPro" id="IPR003661">
    <property type="entry name" value="HisK_dim/P_dom"/>
</dbReference>
<keyword evidence="10" id="KW-0472">Membrane</keyword>
<dbReference type="SUPFAM" id="SSF52172">
    <property type="entry name" value="CheY-like"/>
    <property type="match status" value="1"/>
</dbReference>
<dbReference type="Gene3D" id="2.60.120.260">
    <property type="entry name" value="Galactose-binding domain-like"/>
    <property type="match status" value="1"/>
</dbReference>
<evidence type="ECO:0000313" key="14">
    <source>
        <dbReference type="Proteomes" id="UP001161691"/>
    </source>
</evidence>
<feature type="modified residue" description="4-aspartylphosphate" evidence="9">
    <location>
        <position position="747"/>
    </location>
</feature>
<name>A0ABT6TMH2_9BACL</name>
<dbReference type="Proteomes" id="UP001161691">
    <property type="component" value="Unassembled WGS sequence"/>
</dbReference>
<evidence type="ECO:0000256" key="5">
    <source>
        <dbReference type="ARBA" id="ARBA00022741"/>
    </source>
</evidence>
<keyword evidence="10" id="KW-1133">Transmembrane helix</keyword>
<dbReference type="RefSeq" id="WP_282910786.1">
    <property type="nucleotide sequence ID" value="NZ_JAGRPV010000001.1"/>
</dbReference>
<dbReference type="Pfam" id="PF06580">
    <property type="entry name" value="His_kinase"/>
    <property type="match status" value="1"/>
</dbReference>
<dbReference type="Pfam" id="PF00512">
    <property type="entry name" value="HisKA"/>
    <property type="match status" value="1"/>
</dbReference>
<evidence type="ECO:0000256" key="3">
    <source>
        <dbReference type="ARBA" id="ARBA00022553"/>
    </source>
</evidence>
<dbReference type="InterPro" id="IPR005467">
    <property type="entry name" value="His_kinase_dom"/>
</dbReference>
<dbReference type="SMART" id="SM00388">
    <property type="entry name" value="HisKA"/>
    <property type="match status" value="1"/>
</dbReference>
<feature type="domain" description="Histidine kinase" evidence="11">
    <location>
        <begin position="434"/>
        <end position="652"/>
    </location>
</feature>
<dbReference type="Pfam" id="PF02518">
    <property type="entry name" value="HATPase_c"/>
    <property type="match status" value="2"/>
</dbReference>
<dbReference type="PRINTS" id="PR00344">
    <property type="entry name" value="BCTRLSENSOR"/>
</dbReference>
<evidence type="ECO:0000313" key="13">
    <source>
        <dbReference type="EMBL" id="MDI4648048.1"/>
    </source>
</evidence>
<gene>
    <name evidence="13" type="ORF">KB449_24065</name>
</gene>
<dbReference type="CDD" id="cd00082">
    <property type="entry name" value="HisKA"/>
    <property type="match status" value="1"/>
</dbReference>
<dbReference type="Gene3D" id="3.40.50.2300">
    <property type="match status" value="1"/>
</dbReference>
<dbReference type="SUPFAM" id="SSF47384">
    <property type="entry name" value="Homodimeric domain of signal transducing histidine kinase"/>
    <property type="match status" value="1"/>
</dbReference>
<keyword evidence="4" id="KW-0808">Transferase</keyword>
<evidence type="ECO:0000259" key="12">
    <source>
        <dbReference type="PROSITE" id="PS50110"/>
    </source>
</evidence>
<feature type="domain" description="Response regulatory" evidence="12">
    <location>
        <begin position="698"/>
        <end position="814"/>
    </location>
</feature>
<keyword evidence="10" id="KW-0812">Transmembrane</keyword>
<keyword evidence="8" id="KW-0902">Two-component regulatory system</keyword>
<dbReference type="InterPro" id="IPR004358">
    <property type="entry name" value="Sig_transdc_His_kin-like_C"/>
</dbReference>
<dbReference type="PROSITE" id="PS50110">
    <property type="entry name" value="RESPONSE_REGULATORY"/>
    <property type="match status" value="1"/>
</dbReference>
<dbReference type="PROSITE" id="PS50109">
    <property type="entry name" value="HIS_KIN"/>
    <property type="match status" value="1"/>
</dbReference>
<dbReference type="SUPFAM" id="SSF55874">
    <property type="entry name" value="ATPase domain of HSP90 chaperone/DNA topoisomerase II/histidine kinase"/>
    <property type="match status" value="2"/>
</dbReference>
<dbReference type="EMBL" id="JAGRPV010000001">
    <property type="protein sequence ID" value="MDI4648048.1"/>
    <property type="molecule type" value="Genomic_DNA"/>
</dbReference>
<dbReference type="InterPro" id="IPR011623">
    <property type="entry name" value="7TMR_DISM_rcpt_extracell_dom1"/>
</dbReference>
<dbReference type="InterPro" id="IPR011006">
    <property type="entry name" value="CheY-like_superfamily"/>
</dbReference>
<dbReference type="Pfam" id="PF00072">
    <property type="entry name" value="Response_reg"/>
    <property type="match status" value="1"/>
</dbReference>
<comment type="catalytic activity">
    <reaction evidence="1">
        <text>ATP + protein L-histidine = ADP + protein N-phospho-L-histidine.</text>
        <dbReference type="EC" id="2.7.13.3"/>
    </reaction>
</comment>
<keyword evidence="3 9" id="KW-0597">Phosphoprotein</keyword>
<accession>A0ABT6TMH2</accession>
<feature type="transmembrane region" description="Helical" evidence="10">
    <location>
        <begin position="209"/>
        <end position="231"/>
    </location>
</feature>
<feature type="transmembrane region" description="Helical" evidence="10">
    <location>
        <begin position="360"/>
        <end position="379"/>
    </location>
</feature>
<feature type="transmembrane region" description="Helical" evidence="10">
    <location>
        <begin position="275"/>
        <end position="292"/>
    </location>
</feature>
<dbReference type="PANTHER" id="PTHR43047:SF72">
    <property type="entry name" value="OSMOSENSING HISTIDINE PROTEIN KINASE SLN1"/>
    <property type="match status" value="1"/>
</dbReference>
<keyword evidence="6" id="KW-0418">Kinase</keyword>
<evidence type="ECO:0000256" key="8">
    <source>
        <dbReference type="ARBA" id="ARBA00023012"/>
    </source>
</evidence>
<dbReference type="Pfam" id="PF07695">
    <property type="entry name" value="7TMR-DISM_7TM"/>
    <property type="match status" value="1"/>
</dbReference>
<dbReference type="InterPro" id="IPR010559">
    <property type="entry name" value="Sig_transdc_His_kin_internal"/>
</dbReference>
<dbReference type="SMART" id="SM00448">
    <property type="entry name" value="REC"/>
    <property type="match status" value="1"/>
</dbReference>
<keyword evidence="7 13" id="KW-0067">ATP-binding</keyword>
<dbReference type="EC" id="2.7.13.3" evidence="2"/>
<evidence type="ECO:0000256" key="4">
    <source>
        <dbReference type="ARBA" id="ARBA00022679"/>
    </source>
</evidence>
<dbReference type="InterPro" id="IPR008979">
    <property type="entry name" value="Galactose-bd-like_sf"/>
</dbReference>
<feature type="transmembrane region" description="Helical" evidence="10">
    <location>
        <begin position="328"/>
        <end position="348"/>
    </location>
</feature>
<evidence type="ECO:0000256" key="9">
    <source>
        <dbReference type="PROSITE-ProRule" id="PRU00169"/>
    </source>
</evidence>
<proteinExistence type="predicted"/>
<evidence type="ECO:0000256" key="10">
    <source>
        <dbReference type="SAM" id="Phobius"/>
    </source>
</evidence>
<protein>
    <recommendedName>
        <fullName evidence="2">histidine kinase</fullName>
        <ecNumber evidence="2">2.7.13.3</ecNumber>
    </recommendedName>
</protein>
<comment type="caution">
    <text evidence="13">The sequence shown here is derived from an EMBL/GenBank/DDBJ whole genome shotgun (WGS) entry which is preliminary data.</text>
</comment>
<evidence type="ECO:0000256" key="7">
    <source>
        <dbReference type="ARBA" id="ARBA00022840"/>
    </source>
</evidence>
<dbReference type="SMART" id="SM00387">
    <property type="entry name" value="HATPase_c"/>
    <property type="match status" value="2"/>
</dbReference>
<sequence length="1022" mass="113263">MTKRKAVLITASFFIALLLLRVLWASLQASPDRPLAVRGELDLRGFDFTKNHTVTLDGDWAFYPGRFVMQSGANAGLSNEGMRLVRVPGNLGHSLSGHDSPYGFGSYRLRIKVNPDPDLVYGIRVSSVRSSSEIFVNDRLVARKGQPATSKEQYTARSMPYSAAFNADTDEIDIVVQVANYDNKLRSGLVGSIRFGSERAVNKEVGFSVHMQLIVCVVLAIHALYALILYMTGTRHKALISFFMLIVCALFMTLLDDDKLLLVWLPAIDNEWSVKLVLLSIIGVGAFLMLFAKMLLPEHATNRVFRWFPSLCAIAALSVVLLPSRHALSALFVYYLIDLLACLFILAFSLRTATRSDHDAIYLVLGITSVLTNVIGGYLKTPLDMGYYPIDLIVACLAFAAFWFKRYFRISAQTAKLAEKLQKADKLKDDFLANTSHELRNPLHGILNIAQTVLDTGIRDQDDKSKENMKLLISVGKRMSYMLSDLLDMAQLQENGIRLQKGSVRVQGVASGTADMLRFLTEGKPIRIFNDIPESFPPVIADENRLTQILFNLLHNAVKYTNQGYVAITAEITGEMANIAVADTGIGMDHETQQRIFAPYEQGDSGITAIGGGIGLGLSICKQLVELHGGTLEVNSVPGRGSVFSFTLPLSDSSVLPHDTEAAPPFMAAHAEAAASASSGPRGVISEPEAANAPDRLNILAIDDDPVNLNILSSILTADCYNVVAASSGLEALDLLDTREWDLIMTDIMMPHMSGYELSRIVRERFSASELPILHLTARSRPEDIDAGFQSGANDYVTKPVDAIELKSRVRALTELKKSVRERLRMEAAWLQAQIRPHFLFNTLNSIAALSEIDNEKMSELLEMFGHYLRASFDFRNSERLVPLEHELGLVRSYLYIEKQRFEDRLSIHWEVNASLNLRIPPLSIQPLVENAIRHGLLSRVEGGNLHIQVTENEHEAKISIADNGVGMDEDTVRRLMDGRPDVSKGIGLYNTDRRLKQLYGKGLQIRSVPNQGTIIDFIVSK</sequence>
<reference evidence="13" key="1">
    <citation type="submission" date="2023-04" db="EMBL/GenBank/DDBJ databases">
        <title>Comparative genomic analysis of Cohnella hashimotonis sp. nov., isolated from the International Space Station.</title>
        <authorList>
            <person name="Venkateswaran K."/>
            <person name="Simpson A."/>
        </authorList>
    </citation>
    <scope>NUCLEOTIDE SEQUENCE</scope>
    <source>
        <strain evidence="13">F6_2S_P_1</strain>
    </source>
</reference>
<feature type="transmembrane region" description="Helical" evidence="10">
    <location>
        <begin position="238"/>
        <end position="255"/>
    </location>
</feature>
<evidence type="ECO:0000256" key="2">
    <source>
        <dbReference type="ARBA" id="ARBA00012438"/>
    </source>
</evidence>